<sequence>MKLLLILLLSFPLITWAVHPNTLPYQAQVMVRTQESKELNQAFEQALHQVLIKLTGAAHQIKTKEAKQQIGLAERYVEGYHYLNPNTMGQFPLVVDFDPEAIDGLIKTLNLTVWTAEKPVVLSWIWTSPDEIQWVITPEDRPSEAEVLKNQADALGLPIIFPLMDVEDRRLLTPESLANIEASVLQAVMDRYGIDVILIGQVQSTVKTEQIEVAAKPTPDAPVSPEKAAVNPLAQAAQVRTPTSPPVMADPAMSNLPPSHSITPVSHEKTEPSPPPIPHKITRKREQWTGDWQLYTRKNTVQSNRWQSKSEKGLNDIFASGLGMTLQHLAQQHANPSANPVVDAAPIAPVDPHAPTQTVKIVVTGIQHLQDYIAVKNYLASLALVRAVNVHTMTPEEVTYELVLMGDEMALQTAIGNGRTLAGDSILPGVNFYRYQRP</sequence>
<evidence type="ECO:0000256" key="2">
    <source>
        <dbReference type="SAM" id="SignalP"/>
    </source>
</evidence>
<keyword evidence="2" id="KW-0732">Signal</keyword>
<evidence type="ECO:0000313" key="4">
    <source>
        <dbReference type="Proteomes" id="UP000194798"/>
    </source>
</evidence>
<dbReference type="AlphaFoldDB" id="A0A251XC31"/>
<evidence type="ECO:0000313" key="3">
    <source>
        <dbReference type="EMBL" id="OUD15465.1"/>
    </source>
</evidence>
<keyword evidence="4" id="KW-1185">Reference proteome</keyword>
<dbReference type="InterPro" id="IPR018642">
    <property type="entry name" value="DUF2066"/>
</dbReference>
<dbReference type="OrthoDB" id="6195299at2"/>
<dbReference type="Proteomes" id="UP000194798">
    <property type="component" value="Unassembled WGS sequence"/>
</dbReference>
<feature type="signal peptide" evidence="2">
    <location>
        <begin position="1"/>
        <end position="17"/>
    </location>
</feature>
<evidence type="ECO:0008006" key="5">
    <source>
        <dbReference type="Google" id="ProtNLM"/>
    </source>
</evidence>
<comment type="caution">
    <text evidence="3">The sequence shown here is derived from an EMBL/GenBank/DDBJ whole genome shotgun (WGS) entry which is preliminary data.</text>
</comment>
<dbReference type="Pfam" id="PF09839">
    <property type="entry name" value="DUF2066"/>
    <property type="match status" value="1"/>
</dbReference>
<proteinExistence type="predicted"/>
<reference evidence="3 4" key="1">
    <citation type="submission" date="2016-12" db="EMBL/GenBank/DDBJ databases">
        <title>Thioflexothrix psekupsii D3 genome sequencing and assembly.</title>
        <authorList>
            <person name="Fomenkov A."/>
            <person name="Vincze T."/>
            <person name="Grabovich M."/>
            <person name="Anton B.P."/>
            <person name="Dubinina G."/>
            <person name="Orlova M."/>
            <person name="Belousova E."/>
            <person name="Roberts R.J."/>
        </authorList>
    </citation>
    <scope>NUCLEOTIDE SEQUENCE [LARGE SCALE GENOMIC DNA]</scope>
    <source>
        <strain evidence="3">D3</strain>
    </source>
</reference>
<protein>
    <recommendedName>
        <fullName evidence="5">DUF2066 domain-containing protein</fullName>
    </recommendedName>
</protein>
<name>A0A251XC31_9GAMM</name>
<gene>
    <name evidence="3" type="ORF">TPSD3_02765</name>
</gene>
<feature type="chain" id="PRO_5011745955" description="DUF2066 domain-containing protein" evidence="2">
    <location>
        <begin position="18"/>
        <end position="438"/>
    </location>
</feature>
<feature type="region of interest" description="Disordered" evidence="1">
    <location>
        <begin position="242"/>
        <end position="281"/>
    </location>
</feature>
<dbReference type="RefSeq" id="WP_086487061.1">
    <property type="nucleotide sequence ID" value="NZ_MSLT01000006.1"/>
</dbReference>
<dbReference type="EMBL" id="MSLT01000006">
    <property type="protein sequence ID" value="OUD15465.1"/>
    <property type="molecule type" value="Genomic_DNA"/>
</dbReference>
<organism evidence="3 4">
    <name type="scientific">Thioflexithrix psekupsensis</name>
    <dbReference type="NCBI Taxonomy" id="1570016"/>
    <lineage>
        <taxon>Bacteria</taxon>
        <taxon>Pseudomonadati</taxon>
        <taxon>Pseudomonadota</taxon>
        <taxon>Gammaproteobacteria</taxon>
        <taxon>Thiotrichales</taxon>
        <taxon>Thioflexithrix</taxon>
    </lineage>
</organism>
<evidence type="ECO:0000256" key="1">
    <source>
        <dbReference type="SAM" id="MobiDB-lite"/>
    </source>
</evidence>
<accession>A0A251XC31</accession>